<evidence type="ECO:0000256" key="1">
    <source>
        <dbReference type="ARBA" id="ARBA00001968"/>
    </source>
</evidence>
<dbReference type="Gene3D" id="6.20.210.20">
    <property type="entry name" value="THAP domain"/>
    <property type="match status" value="1"/>
</dbReference>
<reference evidence="6" key="1">
    <citation type="submission" date="2020-04" db="EMBL/GenBank/DDBJ databases">
        <authorList>
            <person name="Alioto T."/>
            <person name="Alioto T."/>
            <person name="Gomez Garrido J."/>
        </authorList>
    </citation>
    <scope>NUCLEOTIDE SEQUENCE</scope>
    <source>
        <strain evidence="6">A484AB</strain>
    </source>
</reference>
<dbReference type="PANTHER" id="PTHR23080">
    <property type="entry name" value="THAP DOMAIN PROTEIN"/>
    <property type="match status" value="1"/>
</dbReference>
<dbReference type="Pfam" id="PF05485">
    <property type="entry name" value="THAP"/>
    <property type="match status" value="1"/>
</dbReference>
<comment type="cofactor">
    <cofactor evidence="1">
        <name>a divalent metal cation</name>
        <dbReference type="ChEBI" id="CHEBI:60240"/>
    </cofactor>
</comment>
<dbReference type="PANTHER" id="PTHR23080:SF133">
    <property type="entry name" value="SI:CH211-262I1.5-RELATED"/>
    <property type="match status" value="1"/>
</dbReference>
<dbReference type="EMBL" id="CACRXK020004296">
    <property type="protein sequence ID" value="CAB4002231.1"/>
    <property type="molecule type" value="Genomic_DNA"/>
</dbReference>
<dbReference type="InterPro" id="IPR027805">
    <property type="entry name" value="Transposase_HTH_dom"/>
</dbReference>
<name>A0A6S7I6J1_PARCT</name>
<gene>
    <name evidence="6" type="ORF">PACLA_8A002854</name>
</gene>
<keyword evidence="3" id="KW-0863">Zinc-finger</keyword>
<evidence type="ECO:0000256" key="4">
    <source>
        <dbReference type="ARBA" id="ARBA00022833"/>
    </source>
</evidence>
<dbReference type="Proteomes" id="UP001152795">
    <property type="component" value="Unassembled WGS sequence"/>
</dbReference>
<dbReference type="GO" id="GO:0008270">
    <property type="term" value="F:zinc ion binding"/>
    <property type="evidence" value="ECO:0007669"/>
    <property type="project" value="UniProtKB-KW"/>
</dbReference>
<dbReference type="SMART" id="SM00980">
    <property type="entry name" value="THAP"/>
    <property type="match status" value="1"/>
</dbReference>
<dbReference type="OrthoDB" id="5978257at2759"/>
<protein>
    <submittedName>
        <fullName evidence="6">THAP domain-containing 1</fullName>
    </submittedName>
</protein>
<proteinExistence type="predicted"/>
<evidence type="ECO:0000256" key="3">
    <source>
        <dbReference type="ARBA" id="ARBA00022771"/>
    </source>
</evidence>
<dbReference type="SUPFAM" id="SSF57716">
    <property type="entry name" value="Glucocorticoid receptor-like (DNA-binding domain)"/>
    <property type="match status" value="1"/>
</dbReference>
<dbReference type="AlphaFoldDB" id="A0A6S7I6J1"/>
<dbReference type="Pfam" id="PF13359">
    <property type="entry name" value="DDE_Tnp_4"/>
    <property type="match status" value="1"/>
</dbReference>
<dbReference type="SMART" id="SM00692">
    <property type="entry name" value="DM3"/>
    <property type="match status" value="1"/>
</dbReference>
<evidence type="ECO:0000256" key="5">
    <source>
        <dbReference type="ARBA" id="ARBA00023125"/>
    </source>
</evidence>
<dbReference type="InterPro" id="IPR038441">
    <property type="entry name" value="THAP_Znf_sf"/>
</dbReference>
<dbReference type="Pfam" id="PF13613">
    <property type="entry name" value="HTH_Tnp_4"/>
    <property type="match status" value="1"/>
</dbReference>
<keyword evidence="5" id="KW-0238">DNA-binding</keyword>
<keyword evidence="2" id="KW-0479">Metal-binding</keyword>
<keyword evidence="4" id="KW-0862">Zinc</keyword>
<evidence type="ECO:0000256" key="2">
    <source>
        <dbReference type="ARBA" id="ARBA00022723"/>
    </source>
</evidence>
<accession>A0A6S7I6J1</accession>
<dbReference type="InterPro" id="IPR006612">
    <property type="entry name" value="THAP_Znf"/>
</dbReference>
<organism evidence="6 7">
    <name type="scientific">Paramuricea clavata</name>
    <name type="common">Red gorgonian</name>
    <name type="synonym">Violescent sea-whip</name>
    <dbReference type="NCBI Taxonomy" id="317549"/>
    <lineage>
        <taxon>Eukaryota</taxon>
        <taxon>Metazoa</taxon>
        <taxon>Cnidaria</taxon>
        <taxon>Anthozoa</taxon>
        <taxon>Octocorallia</taxon>
        <taxon>Malacalcyonacea</taxon>
        <taxon>Plexauridae</taxon>
        <taxon>Paramuricea</taxon>
    </lineage>
</organism>
<comment type="caution">
    <text evidence="6">The sequence shown here is derived from an EMBL/GenBank/DDBJ whole genome shotgun (WGS) entry which is preliminary data.</text>
</comment>
<dbReference type="InterPro" id="IPR027806">
    <property type="entry name" value="HARBI1_dom"/>
</dbReference>
<sequence>MPNVRYCCVPQCRQKGFENSKSETKVSYFKLPDKESLRIQWLEAIGLEDEVLNAQSKVCSIHFLENEMFESSNGRVNLAKDAIPSKFPPNCDAMPTAESAQCSFSEYQIQQGLSAENAYLTMCATIKTLEDKLRNSEREKKYLTDSTASLREHNIDLQSRIFSVNSFPEDTDIAFYTGFPDRATFLAVFEFLDPGPDCENMRSPDEITPGSDPNCDTIEIDAETKTPKRGRPQKLQPLEQFFLVLCRLRRGFSEHHLANLYGVSQPTISRTFLRWINFMFLKFGQICIWPSRQTVSDTMPEDFKDKYPSTRVIIDCTEIHCETPSSLVLNSELFSSYKNHVTLKALIGIAPNGAITFISQLYTGSISDREIVCRCGFLNQQFDDGDSVMADKGFQIEDILPLNVTLNIPPFREGNVQMTAEDVVKTQQIASLRIHIERAISKIKNFHIWDSAVPINTFGVVNQMWSVCAFLCNAQNPIISSEK</sequence>
<dbReference type="GO" id="GO:0003677">
    <property type="term" value="F:DNA binding"/>
    <property type="evidence" value="ECO:0007669"/>
    <property type="project" value="UniProtKB-UniRule"/>
</dbReference>
<dbReference type="PROSITE" id="PS50950">
    <property type="entry name" value="ZF_THAP"/>
    <property type="match status" value="1"/>
</dbReference>
<keyword evidence="7" id="KW-1185">Reference proteome</keyword>
<evidence type="ECO:0000313" key="7">
    <source>
        <dbReference type="Proteomes" id="UP001152795"/>
    </source>
</evidence>
<evidence type="ECO:0000313" key="6">
    <source>
        <dbReference type="EMBL" id="CAB4002231.1"/>
    </source>
</evidence>